<comment type="caution">
    <text evidence="13">The sequence shown here is derived from an EMBL/GenBank/DDBJ whole genome shotgun (WGS) entry which is preliminary data.</text>
</comment>
<feature type="transmembrane region" description="Helical" evidence="12">
    <location>
        <begin position="328"/>
        <end position="348"/>
    </location>
</feature>
<protein>
    <recommendedName>
        <fullName evidence="12">Magnesium transport protein CorA</fullName>
    </recommendedName>
</protein>
<dbReference type="AlphaFoldDB" id="A0A420E2Z9"/>
<evidence type="ECO:0000313" key="14">
    <source>
        <dbReference type="Proteomes" id="UP000285780"/>
    </source>
</evidence>
<evidence type="ECO:0000256" key="9">
    <source>
        <dbReference type="ARBA" id="ARBA00023136"/>
    </source>
</evidence>
<dbReference type="GO" id="GO:0015095">
    <property type="term" value="F:magnesium ion transmembrane transporter activity"/>
    <property type="evidence" value="ECO:0007669"/>
    <property type="project" value="UniProtKB-UniRule"/>
</dbReference>
<feature type="transmembrane region" description="Helical" evidence="12">
    <location>
        <begin position="296"/>
        <end position="316"/>
    </location>
</feature>
<dbReference type="PANTHER" id="PTHR46494:SF1">
    <property type="entry name" value="CORA FAMILY METAL ION TRANSPORTER (EUROFUNG)"/>
    <property type="match status" value="1"/>
</dbReference>
<keyword evidence="6 12" id="KW-0460">Magnesium</keyword>
<dbReference type="EMBL" id="RAQM01000007">
    <property type="protein sequence ID" value="RKF04524.1"/>
    <property type="molecule type" value="Genomic_DNA"/>
</dbReference>
<evidence type="ECO:0000256" key="10">
    <source>
        <dbReference type="ARBA" id="ARBA00034269"/>
    </source>
</evidence>
<evidence type="ECO:0000313" key="13">
    <source>
        <dbReference type="EMBL" id="RKF04524.1"/>
    </source>
</evidence>
<keyword evidence="14" id="KW-1185">Reference proteome</keyword>
<keyword evidence="3 12" id="KW-0813">Transport</keyword>
<dbReference type="SUPFAM" id="SSF143865">
    <property type="entry name" value="CorA soluble domain-like"/>
    <property type="match status" value="1"/>
</dbReference>
<dbReference type="Proteomes" id="UP000285780">
    <property type="component" value="Unassembled WGS sequence"/>
</dbReference>
<dbReference type="GO" id="GO:0015087">
    <property type="term" value="F:cobalt ion transmembrane transporter activity"/>
    <property type="evidence" value="ECO:0007669"/>
    <property type="project" value="UniProtKB-UniRule"/>
</dbReference>
<reference evidence="13 14" key="1">
    <citation type="submission" date="2018-09" db="EMBL/GenBank/DDBJ databases">
        <title>Genomic Encyclopedia of Archaeal and Bacterial Type Strains, Phase II (KMG-II): from individual species to whole genera.</title>
        <authorList>
            <person name="Goeker M."/>
        </authorList>
    </citation>
    <scope>NUCLEOTIDE SEQUENCE [LARGE SCALE GENOMIC DNA]</scope>
    <source>
        <strain evidence="13 14">DSM 16505</strain>
    </source>
</reference>
<comment type="similarity">
    <text evidence="2 12">Belongs to the CorA metal ion transporter (MIT) (TC 1.A.35) family.</text>
</comment>
<dbReference type="CDD" id="cd12828">
    <property type="entry name" value="TmCorA-like_1"/>
    <property type="match status" value="1"/>
</dbReference>
<dbReference type="InterPro" id="IPR002523">
    <property type="entry name" value="MgTranspt_CorA/ZnTranspt_ZntB"/>
</dbReference>
<dbReference type="Gene3D" id="1.20.58.340">
    <property type="entry name" value="Magnesium transport protein CorA, transmembrane region"/>
    <property type="match status" value="2"/>
</dbReference>
<gene>
    <name evidence="12" type="primary">corA</name>
    <name evidence="13" type="ORF">C8N26_1195</name>
</gene>
<dbReference type="SUPFAM" id="SSF144083">
    <property type="entry name" value="Magnesium transport protein CorA, transmembrane region"/>
    <property type="match status" value="1"/>
</dbReference>
<proteinExistence type="inferred from homology"/>
<keyword evidence="8 12" id="KW-0406">Ion transport</keyword>
<evidence type="ECO:0000256" key="5">
    <source>
        <dbReference type="ARBA" id="ARBA00022692"/>
    </source>
</evidence>
<evidence type="ECO:0000256" key="8">
    <source>
        <dbReference type="ARBA" id="ARBA00023065"/>
    </source>
</evidence>
<dbReference type="Pfam" id="PF01544">
    <property type="entry name" value="CorA"/>
    <property type="match status" value="1"/>
</dbReference>
<keyword evidence="4 12" id="KW-1003">Cell membrane</keyword>
<dbReference type="InterPro" id="IPR045863">
    <property type="entry name" value="CorA_TM1_TM2"/>
</dbReference>
<evidence type="ECO:0000256" key="4">
    <source>
        <dbReference type="ARBA" id="ARBA00022475"/>
    </source>
</evidence>
<comment type="catalytic activity">
    <reaction evidence="10">
        <text>Mg(2+)(in) = Mg(2+)(out)</text>
        <dbReference type="Rhea" id="RHEA:29827"/>
        <dbReference type="ChEBI" id="CHEBI:18420"/>
    </reaction>
</comment>
<evidence type="ECO:0000256" key="2">
    <source>
        <dbReference type="ARBA" id="ARBA00009765"/>
    </source>
</evidence>
<dbReference type="InterPro" id="IPR045861">
    <property type="entry name" value="CorA_cytoplasmic_dom"/>
</dbReference>
<dbReference type="NCBIfam" id="TIGR00383">
    <property type="entry name" value="corA"/>
    <property type="match status" value="1"/>
</dbReference>
<dbReference type="InterPro" id="IPR004488">
    <property type="entry name" value="Mg/Co-transport_prot_CorA"/>
</dbReference>
<evidence type="ECO:0000256" key="3">
    <source>
        <dbReference type="ARBA" id="ARBA00022448"/>
    </source>
</evidence>
<keyword evidence="9 12" id="KW-0472">Membrane</keyword>
<evidence type="ECO:0000256" key="12">
    <source>
        <dbReference type="RuleBase" id="RU362010"/>
    </source>
</evidence>
<evidence type="ECO:0000256" key="11">
    <source>
        <dbReference type="ARBA" id="ARBA00045497"/>
    </source>
</evidence>
<evidence type="ECO:0000256" key="6">
    <source>
        <dbReference type="ARBA" id="ARBA00022842"/>
    </source>
</evidence>
<dbReference type="RefSeq" id="WP_120186454.1">
    <property type="nucleotide sequence ID" value="NZ_RAQM01000007.1"/>
</dbReference>
<dbReference type="GO" id="GO:0050897">
    <property type="term" value="F:cobalt ion binding"/>
    <property type="evidence" value="ECO:0007669"/>
    <property type="project" value="TreeGrafter"/>
</dbReference>
<evidence type="ECO:0000256" key="1">
    <source>
        <dbReference type="ARBA" id="ARBA00004651"/>
    </source>
</evidence>
<keyword evidence="5 12" id="KW-0812">Transmembrane</keyword>
<dbReference type="FunFam" id="1.20.58.340:FF:000004">
    <property type="entry name" value="Magnesium transport protein CorA"/>
    <property type="match status" value="1"/>
</dbReference>
<organism evidence="13 14">
    <name type="scientific">Tenacibaculum lutimaris</name>
    <dbReference type="NCBI Taxonomy" id="285258"/>
    <lineage>
        <taxon>Bacteria</taxon>
        <taxon>Pseudomonadati</taxon>
        <taxon>Bacteroidota</taxon>
        <taxon>Flavobacteriia</taxon>
        <taxon>Flavobacteriales</taxon>
        <taxon>Flavobacteriaceae</taxon>
        <taxon>Tenacibaculum</taxon>
    </lineage>
</organism>
<evidence type="ECO:0000256" key="7">
    <source>
        <dbReference type="ARBA" id="ARBA00022989"/>
    </source>
</evidence>
<keyword evidence="7 12" id="KW-1133">Transmembrane helix</keyword>
<name>A0A420E2Z9_9FLAO</name>
<comment type="subcellular location">
    <subcellularLocation>
        <location evidence="1">Cell membrane</location>
        <topology evidence="1">Multi-pass membrane protein</topology>
    </subcellularLocation>
    <subcellularLocation>
        <location evidence="12">Membrane</location>
        <topology evidence="12">Multi-pass membrane protein</topology>
    </subcellularLocation>
</comment>
<dbReference type="GO" id="GO:0005886">
    <property type="term" value="C:plasma membrane"/>
    <property type="evidence" value="ECO:0007669"/>
    <property type="project" value="UniProtKB-SubCell"/>
</dbReference>
<sequence length="354" mass="41955">MTRFITKQKHTKHVIPGNPIFVGNQKEENTRIRLIGYDTDTIVEVELQTISELSNFLNKYEKIWINIDGLHDVKLLGEIGKLFTIHTLVLEDIANTGQRPKVDIGEDYIFTSIKMMFLDEKKHRLEAEQISMYLTKNILITFQEKQGDIFEPVRERLRNKKGRVRNYNITYLKYCLLDLIVDNYNFLMETFGEKVEDLEDKILLEPNKDILEEINKNKIELNYFRKAIRPAREAISNFKDFKTDLITKKEQPFFNDLQDLIQRSYDLVENYKNMLSEQLTVYSTNVNNRLNDIMKILTIFSVVFIPITFVAGVYGTNFEYIPELKYRYGYFTMLGVILLIVLIMLGYFKHKKWF</sequence>
<accession>A0A420E2Z9</accession>
<dbReference type="GO" id="GO:0000287">
    <property type="term" value="F:magnesium ion binding"/>
    <property type="evidence" value="ECO:0007669"/>
    <property type="project" value="TreeGrafter"/>
</dbReference>
<comment type="function">
    <text evidence="11">Mediates influx of magnesium ions. Alternates between open and closed states. Activated by low cytoplasmic Mg(2+) levels. Inactive when cytoplasmic Mg(2+) levels are high.</text>
</comment>
<dbReference type="PANTHER" id="PTHR46494">
    <property type="entry name" value="CORA FAMILY METAL ION TRANSPORTER (EUROFUNG)"/>
    <property type="match status" value="1"/>
</dbReference>
<dbReference type="Gene3D" id="3.30.460.20">
    <property type="entry name" value="CorA soluble domain-like"/>
    <property type="match status" value="1"/>
</dbReference>